<reference evidence="8 9" key="1">
    <citation type="submission" date="2013-11" db="EMBL/GenBank/DDBJ databases">
        <title>Single cell genomics of uncultured Tannerella BU063 (oral taxon 286).</title>
        <authorList>
            <person name="Beall C.J."/>
            <person name="Campbell A.G."/>
            <person name="Griffen A.L."/>
            <person name="Podar M."/>
            <person name="Leys E.J."/>
        </authorList>
    </citation>
    <scope>NUCLEOTIDE SEQUENCE [LARGE SCALE GENOMIC DNA]</scope>
    <source>
        <strain evidence="8">Cell 5</strain>
    </source>
</reference>
<evidence type="ECO:0000256" key="2">
    <source>
        <dbReference type="ARBA" id="ARBA00007118"/>
    </source>
</evidence>
<keyword evidence="5" id="KW-0560">Oxidoreductase</keyword>
<keyword evidence="6" id="KW-0732">Signal</keyword>
<comment type="similarity">
    <text evidence="2">Belongs to the nitroreductase family.</text>
</comment>
<evidence type="ECO:0000313" key="9">
    <source>
        <dbReference type="Proteomes" id="UP000018872"/>
    </source>
</evidence>
<dbReference type="Proteomes" id="UP000018872">
    <property type="component" value="Unassembled WGS sequence"/>
</dbReference>
<name>W2CFV2_9BACT</name>
<dbReference type="InterPro" id="IPR029479">
    <property type="entry name" value="Nitroreductase"/>
</dbReference>
<comment type="caution">
    <text evidence="8">The sequence shown here is derived from an EMBL/GenBank/DDBJ whole genome shotgun (WGS) entry which is preliminary data.</text>
</comment>
<accession>W2CFV2</accession>
<dbReference type="AlphaFoldDB" id="W2CFV2"/>
<evidence type="ECO:0000256" key="1">
    <source>
        <dbReference type="ARBA" id="ARBA00001917"/>
    </source>
</evidence>
<feature type="domain" description="Nitroreductase" evidence="7">
    <location>
        <begin position="57"/>
        <end position="215"/>
    </location>
</feature>
<dbReference type="PROSITE" id="PS51257">
    <property type="entry name" value="PROKAR_LIPOPROTEIN"/>
    <property type="match status" value="1"/>
</dbReference>
<dbReference type="InterPro" id="IPR000415">
    <property type="entry name" value="Nitroreductase-like"/>
</dbReference>
<dbReference type="CDD" id="cd02136">
    <property type="entry name" value="PnbA_NfnB-like"/>
    <property type="match status" value="1"/>
</dbReference>
<feature type="chain" id="PRO_5004813583" evidence="6">
    <location>
        <begin position="21"/>
        <end position="234"/>
    </location>
</feature>
<dbReference type="Gene3D" id="3.40.109.10">
    <property type="entry name" value="NADH Oxidase"/>
    <property type="match status" value="1"/>
</dbReference>
<evidence type="ECO:0000256" key="4">
    <source>
        <dbReference type="ARBA" id="ARBA00022643"/>
    </source>
</evidence>
<feature type="signal peptide" evidence="6">
    <location>
        <begin position="1"/>
        <end position="20"/>
    </location>
</feature>
<evidence type="ECO:0000256" key="6">
    <source>
        <dbReference type="SAM" id="SignalP"/>
    </source>
</evidence>
<keyword evidence="3" id="KW-0285">Flavoprotein</keyword>
<dbReference type="Pfam" id="PF00881">
    <property type="entry name" value="Nitroreductase"/>
    <property type="match status" value="1"/>
</dbReference>
<evidence type="ECO:0000313" key="8">
    <source>
        <dbReference type="EMBL" id="ETK05357.1"/>
    </source>
</evidence>
<gene>
    <name evidence="8" type="ORF">T229_03890</name>
</gene>
<dbReference type="PATRIC" id="fig|1410950.3.peg.385"/>
<dbReference type="GO" id="GO:0016491">
    <property type="term" value="F:oxidoreductase activity"/>
    <property type="evidence" value="ECO:0007669"/>
    <property type="project" value="UniProtKB-KW"/>
</dbReference>
<dbReference type="SUPFAM" id="SSF55469">
    <property type="entry name" value="FMN-dependent nitroreductase-like"/>
    <property type="match status" value="1"/>
</dbReference>
<evidence type="ECO:0000256" key="3">
    <source>
        <dbReference type="ARBA" id="ARBA00022630"/>
    </source>
</evidence>
<keyword evidence="4" id="KW-0288">FMN</keyword>
<dbReference type="PANTHER" id="PTHR43673">
    <property type="entry name" value="NAD(P)H NITROREDUCTASE YDGI-RELATED"/>
    <property type="match status" value="1"/>
</dbReference>
<dbReference type="EMBL" id="AYYC01000528">
    <property type="protein sequence ID" value="ETK05357.1"/>
    <property type="molecule type" value="Genomic_DNA"/>
</dbReference>
<evidence type="ECO:0000259" key="7">
    <source>
        <dbReference type="Pfam" id="PF00881"/>
    </source>
</evidence>
<dbReference type="PANTHER" id="PTHR43673:SF2">
    <property type="entry name" value="NITROREDUCTASE"/>
    <property type="match status" value="1"/>
</dbReference>
<comment type="cofactor">
    <cofactor evidence="1">
        <name>FMN</name>
        <dbReference type="ChEBI" id="CHEBI:58210"/>
    </cofactor>
</comment>
<evidence type="ECO:0000256" key="5">
    <source>
        <dbReference type="ARBA" id="ARBA00023002"/>
    </source>
</evidence>
<organism evidence="8 9">
    <name type="scientific">Tannerella sp. oral taxon BU063 isolate Cell 5</name>
    <dbReference type="NCBI Taxonomy" id="1410950"/>
    <lineage>
        <taxon>Bacteria</taxon>
        <taxon>Pseudomonadati</taxon>
        <taxon>Bacteroidota</taxon>
        <taxon>Bacteroidia</taxon>
        <taxon>Bacteroidales</taxon>
        <taxon>Tannerellaceae</taxon>
        <taxon>Tannerella</taxon>
    </lineage>
</organism>
<protein>
    <submittedName>
        <fullName evidence="8">NADH dehydrogenase</fullName>
    </submittedName>
</protein>
<sequence>MKYSNKTWRACALCMLAALAMTTGCQNKPAETADSTNAATDSVVAESPLDNAVVRAIMDRRSVRKYKPEPVPKEMLDVILHCGINAPNAMNEQRWEVRVTESKAFIDGVTKVFVESAENDERVKKMVENPDFHNMFRNAPTVIFVAGKADEKSSPIDCGLLGENIMLAAQSMGLGTCCLGSAAGFLNSNPGAANYLKQLAFSDGYELLYAIAIGYPDESPEAKPRDASKIRYIE</sequence>
<proteinExistence type="inferred from homology"/>